<feature type="transmembrane region" description="Helical" evidence="1">
    <location>
        <begin position="184"/>
        <end position="206"/>
    </location>
</feature>
<protein>
    <recommendedName>
        <fullName evidence="4">DoxX family protein</fullName>
    </recommendedName>
</protein>
<dbReference type="AlphaFoldDB" id="A0A927AW42"/>
<organism evidence="2 3">
    <name type="scientific">Spirosoma profusum</name>
    <dbReference type="NCBI Taxonomy" id="2771354"/>
    <lineage>
        <taxon>Bacteria</taxon>
        <taxon>Pseudomonadati</taxon>
        <taxon>Bacteroidota</taxon>
        <taxon>Cytophagia</taxon>
        <taxon>Cytophagales</taxon>
        <taxon>Cytophagaceae</taxon>
        <taxon>Spirosoma</taxon>
    </lineage>
</organism>
<keyword evidence="1" id="KW-0472">Membrane</keyword>
<feature type="transmembrane region" description="Helical" evidence="1">
    <location>
        <begin position="157"/>
        <end position="177"/>
    </location>
</feature>
<feature type="transmembrane region" description="Helical" evidence="1">
    <location>
        <begin position="20"/>
        <end position="41"/>
    </location>
</feature>
<accession>A0A927AW42</accession>
<gene>
    <name evidence="2" type="ORF">IC229_33350</name>
</gene>
<keyword evidence="1" id="KW-1133">Transmembrane helix</keyword>
<feature type="transmembrane region" description="Helical" evidence="1">
    <location>
        <begin position="212"/>
        <end position="230"/>
    </location>
</feature>
<name>A0A927AW42_9BACT</name>
<dbReference type="Proteomes" id="UP000598820">
    <property type="component" value="Unassembled WGS sequence"/>
</dbReference>
<evidence type="ECO:0000313" key="3">
    <source>
        <dbReference type="Proteomes" id="UP000598820"/>
    </source>
</evidence>
<proteinExistence type="predicted"/>
<reference evidence="2" key="1">
    <citation type="submission" date="2020-09" db="EMBL/GenBank/DDBJ databases">
        <authorList>
            <person name="Kim M.K."/>
        </authorList>
    </citation>
    <scope>NUCLEOTIDE SEQUENCE</scope>
    <source>
        <strain evidence="2">BT702</strain>
    </source>
</reference>
<keyword evidence="3" id="KW-1185">Reference proteome</keyword>
<feature type="transmembrane region" description="Helical" evidence="1">
    <location>
        <begin position="78"/>
        <end position="98"/>
    </location>
</feature>
<evidence type="ECO:0008006" key="4">
    <source>
        <dbReference type="Google" id="ProtNLM"/>
    </source>
</evidence>
<dbReference type="RefSeq" id="WP_190893065.1">
    <property type="nucleotide sequence ID" value="NZ_JACWZY010000060.1"/>
</dbReference>
<dbReference type="EMBL" id="JACWZY010000060">
    <property type="protein sequence ID" value="MBD2705543.1"/>
    <property type="molecule type" value="Genomic_DNA"/>
</dbReference>
<feature type="transmembrane region" description="Helical" evidence="1">
    <location>
        <begin position="110"/>
        <end position="129"/>
    </location>
</feature>
<sequence length="441" mass="51016">MVTEAPITQQRSGWKTYEKITFWSFFAYAILTAIPFNPSFYQQDFGKSFSTTDYPWRYLDVLSQNNPWFFLNADGKNYIGWLITLAGCFVLGTIWTIFDRNRRTYRTVTYWFFTLVRYSLALRMSWFAIAKVLPVQMPFPTISQLNTPLGNFTPGKLYWLTTGVSPIFEVFAGLFELVATILVLFRATTTLGALMMVAILVPIWFVNIGYDAGVELTSLHILLLALILLARDRHRFYDLLIRHRPALIPEIALPHFSYGWQEVARLVLKTGFILVFLIYRGYEYSRVYAAGKTFKLPMTEGIAQFTGYYDVSSFAINHQQHPYSPKDSVRWQNVVFEKFNTISIERPGAAALNTENKSRTTEYYGNVGRLYYGYEVDTDEQILTLRNRVDTAQKITLAYKQPTSTTFELAGITESRDSLHVTLTKVDKHYPLQDKKVSWFK</sequence>
<comment type="caution">
    <text evidence="2">The sequence shown here is derived from an EMBL/GenBank/DDBJ whole genome shotgun (WGS) entry which is preliminary data.</text>
</comment>
<keyword evidence="1" id="KW-0812">Transmembrane</keyword>
<evidence type="ECO:0000313" key="2">
    <source>
        <dbReference type="EMBL" id="MBD2705543.1"/>
    </source>
</evidence>
<evidence type="ECO:0000256" key="1">
    <source>
        <dbReference type="SAM" id="Phobius"/>
    </source>
</evidence>